<dbReference type="Pfam" id="PF02368">
    <property type="entry name" value="Big_2"/>
    <property type="match status" value="1"/>
</dbReference>
<dbReference type="EMBL" id="RQTE01000075">
    <property type="protein sequence ID" value="RZI03039.1"/>
    <property type="molecule type" value="Genomic_DNA"/>
</dbReference>
<organism evidence="2 3">
    <name type="scientific">Staphylococcus condimenti</name>
    <dbReference type="NCBI Taxonomy" id="70255"/>
    <lineage>
        <taxon>Bacteria</taxon>
        <taxon>Bacillati</taxon>
        <taxon>Bacillota</taxon>
        <taxon>Bacilli</taxon>
        <taxon>Bacillales</taxon>
        <taxon>Staphylococcaceae</taxon>
        <taxon>Staphylococcus</taxon>
    </lineage>
</organism>
<proteinExistence type="predicted"/>
<dbReference type="InterPro" id="IPR008964">
    <property type="entry name" value="Invasin/intimin_cell_adhesion"/>
</dbReference>
<feature type="domain" description="BIG2" evidence="1">
    <location>
        <begin position="66"/>
        <end position="144"/>
    </location>
</feature>
<sequence length="153" mass="15835">MVKTLKVYKDDEVVGTQDGEGRLTVSVSGLNADTEYPKGTYQVAFEEDGVESDKVDVPTFKTNPILVTGISFSPNTKEIKTGADDSVKAVVAPTTATNKSVTYTSDSTDIVTVDAKTGAIHGAAEGKAVITAKADDGSGKTGTINITVTTDAV</sequence>
<accession>A0A4Q7CUX1</accession>
<reference evidence="2 3" key="1">
    <citation type="submission" date="2018-11" db="EMBL/GenBank/DDBJ databases">
        <title>Genomic profiling of Staphylococcus species from a Poultry farm system in KwaZulu-Natal, South Africa.</title>
        <authorList>
            <person name="Amoako D.G."/>
            <person name="Somboro A.M."/>
            <person name="Abia A.L.K."/>
            <person name="Bester L.A."/>
            <person name="Essack S.Y."/>
        </authorList>
    </citation>
    <scope>NUCLEOTIDE SEQUENCE [LARGE SCALE GENOMIC DNA]</scope>
    <source>
        <strain evidence="2 3">SA11</strain>
    </source>
</reference>
<dbReference type="Proteomes" id="UP000293854">
    <property type="component" value="Unassembled WGS sequence"/>
</dbReference>
<comment type="caution">
    <text evidence="2">The sequence shown here is derived from an EMBL/GenBank/DDBJ whole genome shotgun (WGS) entry which is preliminary data.</text>
</comment>
<protein>
    <submittedName>
        <fullName evidence="2">Ig domain-containing protein</fullName>
    </submittedName>
</protein>
<dbReference type="Gene3D" id="2.60.40.1080">
    <property type="match status" value="1"/>
</dbReference>
<dbReference type="RefSeq" id="WP_130135385.1">
    <property type="nucleotide sequence ID" value="NZ_RQTE01000075.1"/>
</dbReference>
<evidence type="ECO:0000259" key="1">
    <source>
        <dbReference type="SMART" id="SM00635"/>
    </source>
</evidence>
<name>A0A4Q7CUX1_9STAP</name>
<dbReference type="InterPro" id="IPR003343">
    <property type="entry name" value="Big_2"/>
</dbReference>
<evidence type="ECO:0000313" key="3">
    <source>
        <dbReference type="Proteomes" id="UP000293854"/>
    </source>
</evidence>
<gene>
    <name evidence="2" type="ORF">EIG99_04480</name>
</gene>
<dbReference type="AlphaFoldDB" id="A0A4Q7CUX1"/>
<dbReference type="SMART" id="SM00635">
    <property type="entry name" value="BID_2"/>
    <property type="match status" value="1"/>
</dbReference>
<dbReference type="SUPFAM" id="SSF49373">
    <property type="entry name" value="Invasin/intimin cell-adhesion fragments"/>
    <property type="match status" value="1"/>
</dbReference>
<evidence type="ECO:0000313" key="2">
    <source>
        <dbReference type="EMBL" id="RZI03039.1"/>
    </source>
</evidence>